<dbReference type="Pfam" id="PF00589">
    <property type="entry name" value="Phage_integrase"/>
    <property type="match status" value="1"/>
</dbReference>
<keyword evidence="3" id="KW-0233">DNA recombination</keyword>
<dbReference type="InterPro" id="IPR050090">
    <property type="entry name" value="Tyrosine_recombinase_XerCD"/>
</dbReference>
<dbReference type="PROSITE" id="PS51900">
    <property type="entry name" value="CB"/>
    <property type="match status" value="1"/>
</dbReference>
<dbReference type="InterPro" id="IPR002104">
    <property type="entry name" value="Integrase_catalytic"/>
</dbReference>
<dbReference type="GO" id="GO:0006310">
    <property type="term" value="P:DNA recombination"/>
    <property type="evidence" value="ECO:0007669"/>
    <property type="project" value="UniProtKB-KW"/>
</dbReference>
<sequence length="308" mass="34695">MEAVTTTSLDQLNDLRTLLPDWRRHLKAKNRADQTIASYLRCGQNLADFLVAQGMPTDINQITREHIEAFLADMVDRLSAATTAKHYRSLQQFWKWLLDDGEITRSPMERMSPPAVPEQPVPVFTEDELGRLLAAAKGTDFEHRRDTAILRVLIEAGPRLGEVSMPKVEDVDFDQDVIRVMGKGRRARAVPFGAKTADALRRYLRARAKHPKALETDALWLGRRGAMTPSGLAQMLERRGQEAGVADVHPHRFRHSFANDWLLSGGQETDLMRLAGWKSRQMVGRYAASAADERARAAHKRAARGDRL</sequence>
<dbReference type="EMBL" id="AP022870">
    <property type="protein sequence ID" value="BCB79133.1"/>
    <property type="molecule type" value="Genomic_DNA"/>
</dbReference>
<dbReference type="Gene3D" id="1.10.150.130">
    <property type="match status" value="1"/>
</dbReference>
<dbReference type="SUPFAM" id="SSF56349">
    <property type="entry name" value="DNA breaking-rejoining enzymes"/>
    <property type="match status" value="1"/>
</dbReference>
<organism evidence="7 8">
    <name type="scientific">Phytohabitans flavus</name>
    <dbReference type="NCBI Taxonomy" id="1076124"/>
    <lineage>
        <taxon>Bacteria</taxon>
        <taxon>Bacillati</taxon>
        <taxon>Actinomycetota</taxon>
        <taxon>Actinomycetes</taxon>
        <taxon>Micromonosporales</taxon>
        <taxon>Micromonosporaceae</taxon>
    </lineage>
</organism>
<proteinExistence type="predicted"/>
<dbReference type="RefSeq" id="WP_173038974.1">
    <property type="nucleotide sequence ID" value="NZ_AP022870.1"/>
</dbReference>
<dbReference type="InterPro" id="IPR011010">
    <property type="entry name" value="DNA_brk_join_enz"/>
</dbReference>
<dbReference type="InterPro" id="IPR013762">
    <property type="entry name" value="Integrase-like_cat_sf"/>
</dbReference>
<dbReference type="PROSITE" id="PS51898">
    <property type="entry name" value="TYR_RECOMBINASE"/>
    <property type="match status" value="1"/>
</dbReference>
<gene>
    <name evidence="7" type="primary">xerC_1</name>
    <name evidence="7" type="ORF">Pflav_055430</name>
</gene>
<reference evidence="7 8" key="2">
    <citation type="submission" date="2020-03" db="EMBL/GenBank/DDBJ databases">
        <authorList>
            <person name="Ichikawa N."/>
            <person name="Kimura A."/>
            <person name="Kitahashi Y."/>
            <person name="Uohara A."/>
        </authorList>
    </citation>
    <scope>NUCLEOTIDE SEQUENCE [LARGE SCALE GENOMIC DNA]</scope>
    <source>
        <strain evidence="7 8">NBRC 107702</strain>
    </source>
</reference>
<feature type="domain" description="Core-binding (CB)" evidence="6">
    <location>
        <begin position="13"/>
        <end position="98"/>
    </location>
</feature>
<evidence type="ECO:0000313" key="8">
    <source>
        <dbReference type="Proteomes" id="UP000502508"/>
    </source>
</evidence>
<keyword evidence="1" id="KW-0229">DNA integration</keyword>
<accession>A0A6F8XZ96</accession>
<name>A0A6F8XZ96_9ACTN</name>
<dbReference type="InterPro" id="IPR044068">
    <property type="entry name" value="CB"/>
</dbReference>
<dbReference type="PANTHER" id="PTHR30349">
    <property type="entry name" value="PHAGE INTEGRASE-RELATED"/>
    <property type="match status" value="1"/>
</dbReference>
<keyword evidence="2 4" id="KW-0238">DNA-binding</keyword>
<evidence type="ECO:0000313" key="7">
    <source>
        <dbReference type="EMBL" id="BCB79133.1"/>
    </source>
</evidence>
<dbReference type="KEGG" id="pfla:Pflav_055430"/>
<dbReference type="Pfam" id="PF13495">
    <property type="entry name" value="Phage_int_SAM_4"/>
    <property type="match status" value="1"/>
</dbReference>
<dbReference type="AlphaFoldDB" id="A0A6F8XZ96"/>
<protein>
    <submittedName>
        <fullName evidence="7">Tyrosine recombinase XerC</fullName>
    </submittedName>
</protein>
<evidence type="ECO:0000259" key="5">
    <source>
        <dbReference type="PROSITE" id="PS51898"/>
    </source>
</evidence>
<dbReference type="GO" id="GO:0003677">
    <property type="term" value="F:DNA binding"/>
    <property type="evidence" value="ECO:0007669"/>
    <property type="project" value="UniProtKB-UniRule"/>
</dbReference>
<evidence type="ECO:0000256" key="3">
    <source>
        <dbReference type="ARBA" id="ARBA00023172"/>
    </source>
</evidence>
<feature type="domain" description="Tyr recombinase" evidence="5">
    <location>
        <begin position="119"/>
        <end position="300"/>
    </location>
</feature>
<dbReference type="Gene3D" id="1.10.443.10">
    <property type="entry name" value="Intergrase catalytic core"/>
    <property type="match status" value="1"/>
</dbReference>
<evidence type="ECO:0000256" key="2">
    <source>
        <dbReference type="ARBA" id="ARBA00023125"/>
    </source>
</evidence>
<evidence type="ECO:0000256" key="4">
    <source>
        <dbReference type="PROSITE-ProRule" id="PRU01248"/>
    </source>
</evidence>
<dbReference type="Proteomes" id="UP000502508">
    <property type="component" value="Chromosome"/>
</dbReference>
<keyword evidence="8" id="KW-1185">Reference proteome</keyword>
<dbReference type="InterPro" id="IPR010998">
    <property type="entry name" value="Integrase_recombinase_N"/>
</dbReference>
<evidence type="ECO:0000259" key="6">
    <source>
        <dbReference type="PROSITE" id="PS51900"/>
    </source>
</evidence>
<dbReference type="InterPro" id="IPR004107">
    <property type="entry name" value="Integrase_SAM-like_N"/>
</dbReference>
<dbReference type="GO" id="GO:0015074">
    <property type="term" value="P:DNA integration"/>
    <property type="evidence" value="ECO:0007669"/>
    <property type="project" value="UniProtKB-KW"/>
</dbReference>
<evidence type="ECO:0000256" key="1">
    <source>
        <dbReference type="ARBA" id="ARBA00022908"/>
    </source>
</evidence>
<dbReference type="PANTHER" id="PTHR30349:SF81">
    <property type="entry name" value="TYROSINE RECOMBINASE XERC"/>
    <property type="match status" value="1"/>
</dbReference>
<reference evidence="7 8" key="1">
    <citation type="submission" date="2020-03" db="EMBL/GenBank/DDBJ databases">
        <title>Whole genome shotgun sequence of Phytohabitans flavus NBRC 107702.</title>
        <authorList>
            <person name="Komaki H."/>
            <person name="Tamura T."/>
        </authorList>
    </citation>
    <scope>NUCLEOTIDE SEQUENCE [LARGE SCALE GENOMIC DNA]</scope>
    <source>
        <strain evidence="7 8">NBRC 107702</strain>
    </source>
</reference>